<reference evidence="3" key="1">
    <citation type="journal article" date="2018" name="Gigascience">
        <title>Genome assembly of the Pink Ipe (Handroanthus impetiginosus, Bignoniaceae), a highly valued, ecologically keystone Neotropical timber forest tree.</title>
        <authorList>
            <person name="Silva-Junior O.B."/>
            <person name="Grattapaglia D."/>
            <person name="Novaes E."/>
            <person name="Collevatti R.G."/>
        </authorList>
    </citation>
    <scope>NUCLEOTIDE SEQUENCE [LARGE SCALE GENOMIC DNA]</scope>
    <source>
        <strain evidence="3">cv. UFG-1</strain>
    </source>
</reference>
<dbReference type="AlphaFoldDB" id="A0A2G9GRD3"/>
<keyword evidence="1" id="KW-0472">Membrane</keyword>
<evidence type="ECO:0000256" key="1">
    <source>
        <dbReference type="SAM" id="Phobius"/>
    </source>
</evidence>
<keyword evidence="1" id="KW-0812">Transmembrane</keyword>
<evidence type="ECO:0000313" key="2">
    <source>
        <dbReference type="EMBL" id="PIN07836.1"/>
    </source>
</evidence>
<dbReference type="PANTHER" id="PTHR33564">
    <property type="entry name" value="TRANSMEMBRANE PROTEIN"/>
    <property type="match status" value="1"/>
</dbReference>
<name>A0A2G9GRD3_9LAMI</name>
<keyword evidence="3" id="KW-1185">Reference proteome</keyword>
<comment type="caution">
    <text evidence="2">The sequence shown here is derived from an EMBL/GenBank/DDBJ whole genome shotgun (WGS) entry which is preliminary data.</text>
</comment>
<dbReference type="EMBL" id="NKXS01003979">
    <property type="protein sequence ID" value="PIN07836.1"/>
    <property type="molecule type" value="Genomic_DNA"/>
</dbReference>
<proteinExistence type="predicted"/>
<sequence>MDNSLKTGFMAVFAVSGSVVFLAMQAHKRLLSNFIKEMEFEIKNPITGAAKDEPKKKVRFADEAAAEKTYGKKHPVRATTGENLEGMPQNWQVMYKGILQYRNLKGNIY</sequence>
<dbReference type="PANTHER" id="PTHR33564:SF8">
    <property type="entry name" value="TRANSMEMBRANE PROTEIN"/>
    <property type="match status" value="1"/>
</dbReference>
<gene>
    <name evidence="2" type="ORF">CDL12_19593</name>
</gene>
<dbReference type="OrthoDB" id="1904110at2759"/>
<accession>A0A2G9GRD3</accession>
<keyword evidence="1" id="KW-1133">Transmembrane helix</keyword>
<organism evidence="2 3">
    <name type="scientific">Handroanthus impetiginosus</name>
    <dbReference type="NCBI Taxonomy" id="429701"/>
    <lineage>
        <taxon>Eukaryota</taxon>
        <taxon>Viridiplantae</taxon>
        <taxon>Streptophyta</taxon>
        <taxon>Embryophyta</taxon>
        <taxon>Tracheophyta</taxon>
        <taxon>Spermatophyta</taxon>
        <taxon>Magnoliopsida</taxon>
        <taxon>eudicotyledons</taxon>
        <taxon>Gunneridae</taxon>
        <taxon>Pentapetalae</taxon>
        <taxon>asterids</taxon>
        <taxon>lamiids</taxon>
        <taxon>Lamiales</taxon>
        <taxon>Bignoniaceae</taxon>
        <taxon>Crescentiina</taxon>
        <taxon>Tabebuia alliance</taxon>
        <taxon>Handroanthus</taxon>
    </lineage>
</organism>
<feature type="transmembrane region" description="Helical" evidence="1">
    <location>
        <begin position="6"/>
        <end position="24"/>
    </location>
</feature>
<evidence type="ECO:0000313" key="3">
    <source>
        <dbReference type="Proteomes" id="UP000231279"/>
    </source>
</evidence>
<protein>
    <submittedName>
        <fullName evidence="2">Uncharacterized protein</fullName>
    </submittedName>
</protein>
<dbReference type="Proteomes" id="UP000231279">
    <property type="component" value="Unassembled WGS sequence"/>
</dbReference>